<dbReference type="GeneID" id="56085399"/>
<dbReference type="RefSeq" id="WP_179919308.1">
    <property type="nucleotide sequence ID" value="NZ_CP058909.1"/>
</dbReference>
<dbReference type="Pfam" id="PF09851">
    <property type="entry name" value="SHOCT"/>
    <property type="match status" value="1"/>
</dbReference>
<keyword evidence="2" id="KW-0812">Transmembrane</keyword>
<accession>A0A7D5TF41</accession>
<gene>
    <name evidence="4" type="ORF">HZS54_22380</name>
</gene>
<feature type="region of interest" description="Disordered" evidence="1">
    <location>
        <begin position="67"/>
        <end position="90"/>
    </location>
</feature>
<keyword evidence="5" id="KW-1185">Reference proteome</keyword>
<dbReference type="KEGG" id="hpel:HZS54_22380"/>
<protein>
    <submittedName>
        <fullName evidence="4">SHOCT domain-containing protein</fullName>
    </submittedName>
</protein>
<name>A0A7D5TF41_9EURY</name>
<evidence type="ECO:0000259" key="3">
    <source>
        <dbReference type="Pfam" id="PF09851"/>
    </source>
</evidence>
<feature type="domain" description="SHOCT" evidence="3">
    <location>
        <begin position="87"/>
        <end position="114"/>
    </location>
</feature>
<dbReference type="InterPro" id="IPR018649">
    <property type="entry name" value="SHOCT"/>
</dbReference>
<dbReference type="Proteomes" id="UP000509346">
    <property type="component" value="Chromosome"/>
</dbReference>
<feature type="transmembrane region" description="Helical" evidence="2">
    <location>
        <begin position="36"/>
        <end position="54"/>
    </location>
</feature>
<proteinExistence type="predicted"/>
<dbReference type="EMBL" id="CP058909">
    <property type="protein sequence ID" value="QLH84215.1"/>
    <property type="molecule type" value="Genomic_DNA"/>
</dbReference>
<sequence>MATAEQLLDSGLAHVVAIVLGGVGAVALWTGTALDWGWFWIFYGIVWLTFLDLFEDDEWFWESMYGDGSEATERTERESEDEDSDEDPLAVLKRRYAEGAIDDEEFDERLDRLLETPDTLDELETERA</sequence>
<evidence type="ECO:0000313" key="4">
    <source>
        <dbReference type="EMBL" id="QLH84215.1"/>
    </source>
</evidence>
<evidence type="ECO:0000313" key="5">
    <source>
        <dbReference type="Proteomes" id="UP000509346"/>
    </source>
</evidence>
<evidence type="ECO:0000256" key="1">
    <source>
        <dbReference type="SAM" id="MobiDB-lite"/>
    </source>
</evidence>
<dbReference type="OrthoDB" id="178074at2157"/>
<evidence type="ECO:0000256" key="2">
    <source>
        <dbReference type="SAM" id="Phobius"/>
    </source>
</evidence>
<dbReference type="AlphaFoldDB" id="A0A7D5TF41"/>
<keyword evidence="2" id="KW-0472">Membrane</keyword>
<feature type="compositionally biased region" description="Acidic residues" evidence="1">
    <location>
        <begin position="78"/>
        <end position="88"/>
    </location>
</feature>
<organism evidence="4 5">
    <name type="scientific">Halosimplex pelagicum</name>
    <dbReference type="NCBI Taxonomy" id="869886"/>
    <lineage>
        <taxon>Archaea</taxon>
        <taxon>Methanobacteriati</taxon>
        <taxon>Methanobacteriota</taxon>
        <taxon>Stenosarchaea group</taxon>
        <taxon>Halobacteria</taxon>
        <taxon>Halobacteriales</taxon>
        <taxon>Haloarculaceae</taxon>
        <taxon>Halosimplex</taxon>
    </lineage>
</organism>
<feature type="transmembrane region" description="Helical" evidence="2">
    <location>
        <begin position="12"/>
        <end position="30"/>
    </location>
</feature>
<reference evidence="4 5" key="1">
    <citation type="submission" date="2020-07" db="EMBL/GenBank/DDBJ databases">
        <title>Halosimplex litoreum sp. nov. and Halosimplex rubrum sp. nov., isolated from different salt environments.</title>
        <authorList>
            <person name="Cui H."/>
        </authorList>
    </citation>
    <scope>NUCLEOTIDE SEQUENCE [LARGE SCALE GENOMIC DNA]</scope>
    <source>
        <strain evidence="4 5">R2</strain>
    </source>
</reference>
<keyword evidence="2" id="KW-1133">Transmembrane helix</keyword>